<evidence type="ECO:0000256" key="1">
    <source>
        <dbReference type="ARBA" id="ARBA00022723"/>
    </source>
</evidence>
<sequence length="253" mass="28268">MESAPVTCVPRPQLPGVAAYRQPRLPLDLPLDLDSTTMARMFFQLESESDIELSETESVDSAQMELTASCQDTPDTESSSLSDTEMSPASVDSGSVSLPEISSGPEDNAIESFRPLSKSQHRCVKCHMTISSPFLHCRRCYKDRKRFLPPRPTLRKKKRREGSCSVSSKESSPSNSTEEDNFSSQPVEEVFVNRSLCAGCMSAPCNGIFIHGELGHQLFCYVCAHRIWMERKACPYCNRPITKVVKLFKVDMD</sequence>
<feature type="compositionally biased region" description="Low complexity" evidence="4">
    <location>
        <begin position="163"/>
        <end position="176"/>
    </location>
</feature>
<dbReference type="GO" id="GO:0016567">
    <property type="term" value="P:protein ubiquitination"/>
    <property type="evidence" value="ECO:0007669"/>
    <property type="project" value="TreeGrafter"/>
</dbReference>
<dbReference type="EMBL" id="JAPTSV010000014">
    <property type="protein sequence ID" value="KAJ1520499.1"/>
    <property type="molecule type" value="Genomic_DNA"/>
</dbReference>
<dbReference type="Proteomes" id="UP001075354">
    <property type="component" value="Chromosome 14"/>
</dbReference>
<evidence type="ECO:0000256" key="3">
    <source>
        <dbReference type="ARBA" id="ARBA00022833"/>
    </source>
</evidence>
<protein>
    <recommendedName>
        <fullName evidence="7">E3 ubiquitin-protein ligase Mdm2-like</fullName>
    </recommendedName>
</protein>
<keyword evidence="6" id="KW-1185">Reference proteome</keyword>
<dbReference type="GO" id="GO:0061630">
    <property type="term" value="F:ubiquitin protein ligase activity"/>
    <property type="evidence" value="ECO:0007669"/>
    <property type="project" value="TreeGrafter"/>
</dbReference>
<evidence type="ECO:0000256" key="2">
    <source>
        <dbReference type="ARBA" id="ARBA00022771"/>
    </source>
</evidence>
<evidence type="ECO:0000313" key="6">
    <source>
        <dbReference type="Proteomes" id="UP001075354"/>
    </source>
</evidence>
<dbReference type="Gene3D" id="3.30.40.10">
    <property type="entry name" value="Zinc/RING finger domain, C3HC4 (zinc finger)"/>
    <property type="match status" value="1"/>
</dbReference>
<feature type="region of interest" description="Disordered" evidence="4">
    <location>
        <begin position="151"/>
        <end position="183"/>
    </location>
</feature>
<accession>A0AAV7X9G9</accession>
<keyword evidence="1" id="KW-0479">Metal-binding</keyword>
<dbReference type="AlphaFoldDB" id="A0AAV7X9G9"/>
<feature type="compositionally biased region" description="Polar residues" evidence="4">
    <location>
        <begin position="59"/>
        <end position="96"/>
    </location>
</feature>
<dbReference type="GO" id="GO:0010468">
    <property type="term" value="P:regulation of gene expression"/>
    <property type="evidence" value="ECO:0007669"/>
    <property type="project" value="TreeGrafter"/>
</dbReference>
<evidence type="ECO:0000256" key="4">
    <source>
        <dbReference type="SAM" id="MobiDB-lite"/>
    </source>
</evidence>
<name>A0AAV7X9G9_9NEOP</name>
<dbReference type="Pfam" id="PF13920">
    <property type="entry name" value="zf-C3HC4_3"/>
    <property type="match status" value="1"/>
</dbReference>
<evidence type="ECO:0000313" key="5">
    <source>
        <dbReference type="EMBL" id="KAJ1520499.1"/>
    </source>
</evidence>
<dbReference type="PANTHER" id="PTHR46858">
    <property type="entry name" value="OS05G0521000 PROTEIN"/>
    <property type="match status" value="1"/>
</dbReference>
<reference evidence="5" key="1">
    <citation type="submission" date="2022-12" db="EMBL/GenBank/DDBJ databases">
        <title>Chromosome-level genome assembly of the bean flower thrips Megalurothrips usitatus.</title>
        <authorList>
            <person name="Ma L."/>
            <person name="Liu Q."/>
            <person name="Li H."/>
            <person name="Cai W."/>
        </authorList>
    </citation>
    <scope>NUCLEOTIDE SEQUENCE</scope>
    <source>
        <strain evidence="5">Cailab_2022a</strain>
    </source>
</reference>
<organism evidence="5 6">
    <name type="scientific">Megalurothrips usitatus</name>
    <name type="common">bean blossom thrips</name>
    <dbReference type="NCBI Taxonomy" id="439358"/>
    <lineage>
        <taxon>Eukaryota</taxon>
        <taxon>Metazoa</taxon>
        <taxon>Ecdysozoa</taxon>
        <taxon>Arthropoda</taxon>
        <taxon>Hexapoda</taxon>
        <taxon>Insecta</taxon>
        <taxon>Pterygota</taxon>
        <taxon>Neoptera</taxon>
        <taxon>Paraneoptera</taxon>
        <taxon>Thysanoptera</taxon>
        <taxon>Terebrantia</taxon>
        <taxon>Thripoidea</taxon>
        <taxon>Thripidae</taxon>
        <taxon>Megalurothrips</taxon>
    </lineage>
</organism>
<dbReference type="InterPro" id="IPR013083">
    <property type="entry name" value="Znf_RING/FYVE/PHD"/>
</dbReference>
<feature type="compositionally biased region" description="Basic residues" evidence="4">
    <location>
        <begin position="151"/>
        <end position="160"/>
    </location>
</feature>
<proteinExistence type="predicted"/>
<dbReference type="GO" id="GO:0008270">
    <property type="term" value="F:zinc ion binding"/>
    <property type="evidence" value="ECO:0007669"/>
    <property type="project" value="UniProtKB-KW"/>
</dbReference>
<dbReference type="GO" id="GO:0043066">
    <property type="term" value="P:negative regulation of apoptotic process"/>
    <property type="evidence" value="ECO:0007669"/>
    <property type="project" value="TreeGrafter"/>
</dbReference>
<gene>
    <name evidence="5" type="ORF">ONE63_003624</name>
</gene>
<feature type="region of interest" description="Disordered" evidence="4">
    <location>
        <begin position="52"/>
        <end position="111"/>
    </location>
</feature>
<dbReference type="PANTHER" id="PTHR46858:SF5">
    <property type="entry name" value="E3 UBIQUITIN-PROTEIN LIGASE APD1-RELATED"/>
    <property type="match status" value="1"/>
</dbReference>
<keyword evidence="2" id="KW-0863">Zinc-finger</keyword>
<evidence type="ECO:0008006" key="7">
    <source>
        <dbReference type="Google" id="ProtNLM"/>
    </source>
</evidence>
<comment type="caution">
    <text evidence="5">The sequence shown here is derived from an EMBL/GenBank/DDBJ whole genome shotgun (WGS) entry which is preliminary data.</text>
</comment>
<keyword evidence="3" id="KW-0862">Zinc</keyword>